<feature type="compositionally biased region" description="Basic residues" evidence="1">
    <location>
        <begin position="503"/>
        <end position="520"/>
    </location>
</feature>
<keyword evidence="2" id="KW-0472">Membrane</keyword>
<feature type="region of interest" description="Disordered" evidence="1">
    <location>
        <begin position="1"/>
        <end position="166"/>
    </location>
</feature>
<dbReference type="Proteomes" id="UP001296104">
    <property type="component" value="Unassembled WGS sequence"/>
</dbReference>
<dbReference type="PANTHER" id="PTHR38426">
    <property type="entry name" value="MAINTENANCE OF TELOMERE CAPPING PROTEIN 4"/>
    <property type="match status" value="1"/>
</dbReference>
<evidence type="ECO:0000313" key="4">
    <source>
        <dbReference type="Proteomes" id="UP001296104"/>
    </source>
</evidence>
<dbReference type="AlphaFoldDB" id="A0AAI8Z6K4"/>
<feature type="compositionally biased region" description="Basic and acidic residues" evidence="1">
    <location>
        <begin position="55"/>
        <end position="64"/>
    </location>
</feature>
<sequence length="1185" mass="132020">MSRNDNDDSDAIVTSQPSTAAADVSFAKLNAEHHAESSSQGGSRTSISKRSSSSSDKRIRDQERGKRRTLLETPNASFKDRHSDGSASRRSKRSGGFLLDTIFSNGHANGKEKAVDGRVASDKRQFSQNRKSADSQRSSPLSRELSPYDPNEAQPEPINKAHSPGMDPAQLVQMALNLSESRKRHVSSTVPGPISPAGGRRVASALNSSHGTVRCVSSGAKRNSQSIQRVGQAPPHTGRPSLQDTDRPENGLDGENLLYSFSPATLSRAEKARRYFELASEHRRLLEHLPPLLPDASAPENYTAKVTSSPGSAHYHVTRVPTNTATMRQLGRAYNPLQALRNRRLRNRERRPWTAPPDAWQETDRIKHWIDGVEAASKDPTYRPGEDQVRLPTFSGELEGEAAQPEPAKHHTRSNTASSVITRPENGWTMEPAELLADTYWIEKNDNKAIIEDNRGQRIFPTMVRASLDVPRRSRESGRVQETQVENHSQREELDDEDPEKFRSRRRHLLPIPGRLRRGNVNRSRSASSVSSDEGRLPPAHQFGNDDGGDENIGPLERHMRSMIAKEEKGELPSPELVSPDHWDSRNLPFPNARTSMDTARRDSFANGRLSVDARGPRRSKSADGRVGSFDHGVSSMGEIFSDVPASSTMAVNSAAKNMDASPPPQSKRSAPTQQKPKRSHLPKLRSRSKERNNIEQTDFAAGYGKSLSPVMSADTVTGVPRSSLDYARPSQFKRNDTTDSSASSLRRMNTTASTLDSSRESGALGGRRFFKGGRITELVRYEGSRLGDRFRGSRDKANETTVDYEDTKTPLEPSDAETDQSDFAKHESQGDDDGQISPRASFEGERPKQKYFTSNLPSFKSPSGRDRRFDTETALPEVSDPLNRNARQQRGHGYSGNSALLVPPRINLPDDDSVSNPDLDRENSEDLFYGQRKSASQNDLSLVSTNETISQPRKSDGLFVTGLSGHDAKRHWSISDQTQPRQTNKVTGHDIARVRALLLASGVKAHAIYHEGDKVRDPPLPLLSKAADTAGRNLSGVRRKEENVVAARMLSEVLSTTLTSFEQTLQQFQDQTARHLGSQLEELSHRASEQLTKIVDETSDEADAFNVELTTKQPQEVKRVDEAVDAMFRQRRKQFRLFRRAGFKLLEWLVLGIMWWVWFVVVLFNSAKKLVIGILRVLRWLLWF</sequence>
<comment type="caution">
    <text evidence="3">The sequence shown here is derived from an EMBL/GenBank/DDBJ whole genome shotgun (WGS) entry which is preliminary data.</text>
</comment>
<dbReference type="PANTHER" id="PTHR38426:SF1">
    <property type="entry name" value="MAINTENANCE OF TELOMERE CAPPING PROTEIN 4"/>
    <property type="match status" value="1"/>
</dbReference>
<accession>A0AAI8Z6K4</accession>
<feature type="compositionally biased region" description="Polar residues" evidence="1">
    <location>
        <begin position="852"/>
        <end position="862"/>
    </location>
</feature>
<keyword evidence="2" id="KW-1133">Transmembrane helix</keyword>
<feature type="compositionally biased region" description="Low complexity" evidence="1">
    <location>
        <begin position="521"/>
        <end position="532"/>
    </location>
</feature>
<reference evidence="3" key="1">
    <citation type="submission" date="2023-11" db="EMBL/GenBank/DDBJ databases">
        <authorList>
            <person name="Alioto T."/>
            <person name="Alioto T."/>
            <person name="Gomez Garrido J."/>
        </authorList>
    </citation>
    <scope>NUCLEOTIDE SEQUENCE</scope>
</reference>
<keyword evidence="2" id="KW-0812">Transmembrane</keyword>
<feature type="compositionally biased region" description="Basic and acidic residues" evidence="1">
    <location>
        <begin position="470"/>
        <end position="479"/>
    </location>
</feature>
<feature type="region of interest" description="Disordered" evidence="1">
    <location>
        <begin position="789"/>
        <end position="925"/>
    </location>
</feature>
<keyword evidence="4" id="KW-1185">Reference proteome</keyword>
<feature type="region of interest" description="Disordered" evidence="1">
    <location>
        <begin position="568"/>
        <end position="632"/>
    </location>
</feature>
<feature type="transmembrane region" description="Helical" evidence="2">
    <location>
        <begin position="1146"/>
        <end position="1165"/>
    </location>
</feature>
<feature type="compositionally biased region" description="Polar residues" evidence="1">
    <location>
        <begin position="126"/>
        <end position="141"/>
    </location>
</feature>
<feature type="compositionally biased region" description="Basic residues" evidence="1">
    <location>
        <begin position="676"/>
        <end position="687"/>
    </location>
</feature>
<feature type="compositionally biased region" description="Basic and acidic residues" evidence="1">
    <location>
        <begin position="789"/>
        <end position="799"/>
    </location>
</feature>
<proteinExistence type="predicted"/>
<organism evidence="3 4">
    <name type="scientific">Lecanosticta acicola</name>
    <dbReference type="NCBI Taxonomy" id="111012"/>
    <lineage>
        <taxon>Eukaryota</taxon>
        <taxon>Fungi</taxon>
        <taxon>Dikarya</taxon>
        <taxon>Ascomycota</taxon>
        <taxon>Pezizomycotina</taxon>
        <taxon>Dothideomycetes</taxon>
        <taxon>Dothideomycetidae</taxon>
        <taxon>Mycosphaerellales</taxon>
        <taxon>Mycosphaerellaceae</taxon>
        <taxon>Lecanosticta</taxon>
    </lineage>
</organism>
<dbReference type="InterPro" id="IPR038769">
    <property type="entry name" value="MTC4"/>
</dbReference>
<feature type="compositionally biased region" description="Polar residues" evidence="1">
    <location>
        <begin position="739"/>
        <end position="757"/>
    </location>
</feature>
<dbReference type="EMBL" id="CAVMBE010000086">
    <property type="protein sequence ID" value="CAK4033449.1"/>
    <property type="molecule type" value="Genomic_DNA"/>
</dbReference>
<feature type="compositionally biased region" description="Basic and acidic residues" evidence="1">
    <location>
        <begin position="109"/>
        <end position="125"/>
    </location>
</feature>
<gene>
    <name evidence="3" type="ORF">LECACI_7A008607</name>
</gene>
<evidence type="ECO:0000256" key="1">
    <source>
        <dbReference type="SAM" id="MobiDB-lite"/>
    </source>
</evidence>
<evidence type="ECO:0000256" key="2">
    <source>
        <dbReference type="SAM" id="Phobius"/>
    </source>
</evidence>
<feature type="compositionally biased region" description="Polar residues" evidence="1">
    <location>
        <begin position="220"/>
        <end position="229"/>
    </location>
</feature>
<evidence type="ECO:0000313" key="3">
    <source>
        <dbReference type="EMBL" id="CAK4033449.1"/>
    </source>
</evidence>
<feature type="region of interest" description="Disordered" evidence="1">
    <location>
        <begin position="180"/>
        <end position="256"/>
    </location>
</feature>
<feature type="compositionally biased region" description="Low complexity" evidence="1">
    <location>
        <begin position="37"/>
        <end position="54"/>
    </location>
</feature>
<name>A0AAI8Z6K4_9PEZI</name>
<protein>
    <submittedName>
        <fullName evidence="3">Uncharacterized protein</fullName>
    </submittedName>
</protein>
<feature type="region of interest" description="Disordered" evidence="1">
    <location>
        <begin position="470"/>
        <end position="555"/>
    </location>
</feature>
<feature type="region of interest" description="Disordered" evidence="1">
    <location>
        <begin position="651"/>
        <end position="768"/>
    </location>
</feature>
<feature type="region of interest" description="Disordered" evidence="1">
    <location>
        <begin position="398"/>
        <end position="418"/>
    </location>
</feature>